<sequence length="235" mass="24821">MLVLLLFSARVESSVTRYAISSGAEDLGLRARHKLGLSSSSQVSLASQLPHRAHVKSAGKKDGHSHWVVVAGTIGPGKWAGSGQEVSDRFLWEDSGGKELVDLDDLDWPQPSGHSLQRGGAAGIRLLRWNGTDGVALSSPGAMLLASRCFSSSLQSSTLAGKDGALAEPFSSFAHLIRSPIFVCCRISSPAYDQTLNNSNAPSSLSSPCHCYSRHPSPTSPCTKPTPPYLAPAND</sequence>
<evidence type="ECO:0000256" key="1">
    <source>
        <dbReference type="SAM" id="MobiDB-lite"/>
    </source>
</evidence>
<organism evidence="2 3">
    <name type="scientific">Colletotrichum chrysophilum</name>
    <dbReference type="NCBI Taxonomy" id="1836956"/>
    <lineage>
        <taxon>Eukaryota</taxon>
        <taxon>Fungi</taxon>
        <taxon>Dikarya</taxon>
        <taxon>Ascomycota</taxon>
        <taxon>Pezizomycotina</taxon>
        <taxon>Sordariomycetes</taxon>
        <taxon>Hypocreomycetidae</taxon>
        <taxon>Glomerellales</taxon>
        <taxon>Glomerellaceae</taxon>
        <taxon>Colletotrichum</taxon>
        <taxon>Colletotrichum gloeosporioides species complex</taxon>
    </lineage>
</organism>
<protein>
    <submittedName>
        <fullName evidence="2">Uncharacterized protein</fullName>
    </submittedName>
</protein>
<feature type="region of interest" description="Disordered" evidence="1">
    <location>
        <begin position="215"/>
        <end position="235"/>
    </location>
</feature>
<reference evidence="2" key="1">
    <citation type="submission" date="2023-01" db="EMBL/GenBank/DDBJ databases">
        <title>Colletotrichum chrysophilum M932 genome sequence.</title>
        <authorList>
            <person name="Baroncelli R."/>
        </authorList>
    </citation>
    <scope>NUCLEOTIDE SEQUENCE</scope>
    <source>
        <strain evidence="2">M932</strain>
    </source>
</reference>
<dbReference type="Proteomes" id="UP001243330">
    <property type="component" value="Unassembled WGS sequence"/>
</dbReference>
<evidence type="ECO:0000313" key="3">
    <source>
        <dbReference type="Proteomes" id="UP001243330"/>
    </source>
</evidence>
<dbReference type="AlphaFoldDB" id="A0AAD9AKX7"/>
<keyword evidence="3" id="KW-1185">Reference proteome</keyword>
<dbReference type="EMBL" id="JAQOWY010000126">
    <property type="protein sequence ID" value="KAK1850131.1"/>
    <property type="molecule type" value="Genomic_DNA"/>
</dbReference>
<proteinExistence type="predicted"/>
<evidence type="ECO:0000313" key="2">
    <source>
        <dbReference type="EMBL" id="KAK1850131.1"/>
    </source>
</evidence>
<gene>
    <name evidence="2" type="ORF">CCHR01_07207</name>
</gene>
<accession>A0AAD9AKX7</accession>
<name>A0AAD9AKX7_9PEZI</name>
<comment type="caution">
    <text evidence="2">The sequence shown here is derived from an EMBL/GenBank/DDBJ whole genome shotgun (WGS) entry which is preliminary data.</text>
</comment>
<feature type="compositionally biased region" description="Pro residues" evidence="1">
    <location>
        <begin position="224"/>
        <end position="235"/>
    </location>
</feature>